<dbReference type="GO" id="GO:0046872">
    <property type="term" value="F:metal ion binding"/>
    <property type="evidence" value="ECO:0007669"/>
    <property type="project" value="UniProtKB-KW"/>
</dbReference>
<dbReference type="Pfam" id="PF03006">
    <property type="entry name" value="HlyIII"/>
    <property type="match status" value="1"/>
</dbReference>
<evidence type="ECO:0000313" key="9">
    <source>
        <dbReference type="EnsemblMetazoa" id="ACOM029032-PA.1"/>
    </source>
</evidence>
<dbReference type="PANTHER" id="PTHR20855">
    <property type="entry name" value="ADIPOR/PROGESTIN RECEPTOR-RELATED"/>
    <property type="match status" value="1"/>
</dbReference>
<protein>
    <recommendedName>
        <fullName evidence="10">Hemolysin III</fullName>
    </recommendedName>
</protein>
<dbReference type="AlphaFoldDB" id="A0A8W7PCD3"/>
<feature type="binding site" evidence="7">
    <location>
        <position position="60"/>
    </location>
    <ligand>
        <name>Zn(2+)</name>
        <dbReference type="ChEBI" id="CHEBI:29105"/>
    </ligand>
</feature>
<dbReference type="GO" id="GO:0140911">
    <property type="term" value="F:pore-forming activity"/>
    <property type="evidence" value="ECO:0007669"/>
    <property type="project" value="InterPro"/>
</dbReference>
<comment type="similarity">
    <text evidence="2">Belongs to the ADIPOR family.</text>
</comment>
<feature type="transmembrane region" description="Helical" evidence="8">
    <location>
        <begin position="37"/>
        <end position="55"/>
    </location>
</feature>
<feature type="binding site" evidence="7">
    <location>
        <position position="182"/>
    </location>
    <ligand>
        <name>Zn(2+)</name>
        <dbReference type="ChEBI" id="CHEBI:29105"/>
    </ligand>
</feature>
<dbReference type="EnsemblMetazoa" id="ACOM029032-RA">
    <property type="protein sequence ID" value="ACOM029032-PA.1"/>
    <property type="gene ID" value="ACOM029032"/>
</dbReference>
<evidence type="ECO:0000256" key="3">
    <source>
        <dbReference type="ARBA" id="ARBA00022475"/>
    </source>
</evidence>
<proteinExistence type="inferred from homology"/>
<feature type="binding site" evidence="7">
    <location>
        <position position="186"/>
    </location>
    <ligand>
        <name>Zn(2+)</name>
        <dbReference type="ChEBI" id="CHEBI:29105"/>
    </ligand>
</feature>
<reference evidence="9" key="1">
    <citation type="submission" date="2022-08" db="UniProtKB">
        <authorList>
            <consortium name="EnsemblMetazoa"/>
        </authorList>
    </citation>
    <scope>IDENTIFICATION</scope>
</reference>
<evidence type="ECO:0000256" key="7">
    <source>
        <dbReference type="PIRSR" id="PIRSR604254-1"/>
    </source>
</evidence>
<evidence type="ECO:0008006" key="10">
    <source>
        <dbReference type="Google" id="ProtNLM"/>
    </source>
</evidence>
<feature type="transmembrane region" description="Helical" evidence="8">
    <location>
        <begin position="154"/>
        <end position="173"/>
    </location>
</feature>
<dbReference type="GO" id="GO:0005886">
    <property type="term" value="C:plasma membrane"/>
    <property type="evidence" value="ECO:0007669"/>
    <property type="project" value="UniProtKB-SubCell"/>
</dbReference>
<feature type="transmembrane region" description="Helical" evidence="8">
    <location>
        <begin position="100"/>
        <end position="119"/>
    </location>
</feature>
<feature type="transmembrane region" description="Helical" evidence="8">
    <location>
        <begin position="12"/>
        <end position="31"/>
    </location>
</feature>
<comment type="subcellular location">
    <subcellularLocation>
        <location evidence="1">Cell membrane</location>
        <topology evidence="1">Multi-pass membrane protein</topology>
    </subcellularLocation>
</comment>
<dbReference type="Proteomes" id="UP000075882">
    <property type="component" value="Unassembled WGS sequence"/>
</dbReference>
<dbReference type="InterPro" id="IPR004254">
    <property type="entry name" value="AdipoR/HlyIII-related"/>
</dbReference>
<accession>A0A8W7PCD3</accession>
<keyword evidence="4 8" id="KW-0812">Transmembrane</keyword>
<keyword evidence="7" id="KW-0479">Metal-binding</keyword>
<evidence type="ECO:0000256" key="6">
    <source>
        <dbReference type="ARBA" id="ARBA00023136"/>
    </source>
</evidence>
<keyword evidence="6 8" id="KW-0472">Membrane</keyword>
<evidence type="ECO:0000256" key="2">
    <source>
        <dbReference type="ARBA" id="ARBA00007018"/>
    </source>
</evidence>
<keyword evidence="5 8" id="KW-1133">Transmembrane helix</keyword>
<dbReference type="InterPro" id="IPR005744">
    <property type="entry name" value="Hy-lIII"/>
</dbReference>
<dbReference type="PANTHER" id="PTHR20855:SF3">
    <property type="entry name" value="LD03007P"/>
    <property type="match status" value="1"/>
</dbReference>
<keyword evidence="7" id="KW-0862">Zinc</keyword>
<evidence type="ECO:0000256" key="5">
    <source>
        <dbReference type="ARBA" id="ARBA00022989"/>
    </source>
</evidence>
<organism evidence="9">
    <name type="scientific">Anopheles coluzzii</name>
    <name type="common">African malaria mosquito</name>
    <dbReference type="NCBI Taxonomy" id="1518534"/>
    <lineage>
        <taxon>Eukaryota</taxon>
        <taxon>Metazoa</taxon>
        <taxon>Ecdysozoa</taxon>
        <taxon>Arthropoda</taxon>
        <taxon>Hexapoda</taxon>
        <taxon>Insecta</taxon>
        <taxon>Pterygota</taxon>
        <taxon>Neoptera</taxon>
        <taxon>Endopterygota</taxon>
        <taxon>Diptera</taxon>
        <taxon>Nematocera</taxon>
        <taxon>Culicoidea</taxon>
        <taxon>Culicidae</taxon>
        <taxon>Anophelinae</taxon>
        <taxon>Anopheles</taxon>
    </lineage>
</organism>
<keyword evidence="3" id="KW-1003">Cell membrane</keyword>
<evidence type="ECO:0000256" key="4">
    <source>
        <dbReference type="ARBA" id="ARBA00022692"/>
    </source>
</evidence>
<feature type="transmembrane region" description="Helical" evidence="8">
    <location>
        <begin position="126"/>
        <end position="148"/>
    </location>
</feature>
<feature type="transmembrane region" description="Helical" evidence="8">
    <location>
        <begin position="76"/>
        <end position="94"/>
    </location>
</feature>
<evidence type="ECO:0000256" key="1">
    <source>
        <dbReference type="ARBA" id="ARBA00004651"/>
    </source>
</evidence>
<evidence type="ECO:0000256" key="8">
    <source>
        <dbReference type="SAM" id="Phobius"/>
    </source>
</evidence>
<sequence>MYYGERFNGISHLIGTVLAITGLISLVYVAAEQGDPWKIVSFSLYGSTLVLLYLISTLYHSARGRAKAILQKCDHSAIYLLIAGSYTPYCLVTLRGVWGWTLFGLSWGLAIFGIIQELTLGRRTRLLSMILYVVMGWLVVIAMQPLIAAMSWGGLFWLALGGLIYSVGIYWFLNDEKIRHGHGIWHLFVLGGSICQPYHDKAATAHAAGGFVMHSGLQFEG</sequence>
<name>A0A8W7PCD3_ANOCL</name>
<dbReference type="NCBIfam" id="TIGR01065">
    <property type="entry name" value="hlyIII"/>
    <property type="match status" value="1"/>
</dbReference>